<dbReference type="InterPro" id="IPR000718">
    <property type="entry name" value="Peptidase_M13"/>
</dbReference>
<dbReference type="PROSITE" id="PS51885">
    <property type="entry name" value="NEPRILYSIN"/>
    <property type="match status" value="1"/>
</dbReference>
<dbReference type="InterPro" id="IPR018497">
    <property type="entry name" value="Peptidase_M13_C"/>
</dbReference>
<dbReference type="CDD" id="cd08662">
    <property type="entry name" value="M13"/>
    <property type="match status" value="1"/>
</dbReference>
<dbReference type="InterPro" id="IPR008753">
    <property type="entry name" value="Peptidase_M13_N"/>
</dbReference>
<keyword evidence="10" id="KW-1185">Reference proteome</keyword>
<dbReference type="Gene3D" id="1.10.1380.10">
    <property type="entry name" value="Neutral endopeptidase , domain2"/>
    <property type="match status" value="1"/>
</dbReference>
<dbReference type="InterPro" id="IPR042089">
    <property type="entry name" value="Peptidase_M13_dom_2"/>
</dbReference>
<keyword evidence="6" id="KW-0862">Zinc</keyword>
<keyword evidence="3" id="KW-0645">Protease</keyword>
<accession>A0A915CTB1</accession>
<keyword evidence="7" id="KW-0482">Metalloprotease</keyword>
<evidence type="ECO:0000256" key="1">
    <source>
        <dbReference type="ARBA" id="ARBA00001947"/>
    </source>
</evidence>
<dbReference type="GO" id="GO:0046872">
    <property type="term" value="F:metal ion binding"/>
    <property type="evidence" value="ECO:0007669"/>
    <property type="project" value="UniProtKB-KW"/>
</dbReference>
<dbReference type="InterPro" id="IPR024079">
    <property type="entry name" value="MetalloPept_cat_dom_sf"/>
</dbReference>
<keyword evidence="4" id="KW-0479">Metal-binding</keyword>
<sequence length="726" mass="83266">MKTSAAAVMVEHKKGGQGEHNIPVDTWIAFAPGKDKEERWKSVTAIPLAQTSTTTAENDVWKKPLLSKQSYGRGEEFEKMTVGQEANGQKVCTSRECARMAALFASNLNEKADPCDDFYEFACGNYPLSRELPASRPIRHTIIDAQTILHKQVKQVLEETPTTGEKPWDRFARDYYRQCLDENKSEAIGKEALISLLETVGALLIELTITHDPKNSSVTIIELDQPKWGIGSRWPYLSGMNDSMVRNYTQLIIETAIKMGANPATAYMEMREVVELEIKLVKQSADETVRRDPVRSNNPFQIHQLKEAFPLIDFEAYLKRTFEDIVDIQPNDTVIIREVDFFKKVQKLLNSTSKRTLANYVGWRIVQGFSPFLPPSFRIPFYDFKANQTAMFNVPMPERWEDCISLSILLLDMPVGKLFVENFFNEKFAVDKVTEMTAYLRNAFTKQLSQLHWMDATTRKRAILKANRIEYKSGYPPQLFNDTWMAANWGFKQNGEDESLLHLTVRIKLARTVDELARFKRPVDRSLWYQSPAQVDAFYAPNLNEMIFPAGIMQYPFLATVPNYVVYAAVGAVISHELTHSIDDQGGRYDELGNLNDWWDGNTAKTFYKKAECFVQQYQQERLREIGVVVTALNAYASWLNDSKEEEPKLPGFQNYTSQQMFFLAYANNWCSMIHPRYVNQLIQADVHAPARLRAVIPLRNRGEFAEAFHCQMGAPMNPTQKCEIW</sequence>
<protein>
    <submittedName>
        <fullName evidence="11">Endothelin-converting enzyme 1</fullName>
    </submittedName>
</protein>
<feature type="domain" description="Peptidase M13 C-terminal" evidence="8">
    <location>
        <begin position="537"/>
        <end position="621"/>
    </location>
</feature>
<evidence type="ECO:0000256" key="6">
    <source>
        <dbReference type="ARBA" id="ARBA00022833"/>
    </source>
</evidence>
<dbReference type="PRINTS" id="PR00786">
    <property type="entry name" value="NEPRILYSIN"/>
</dbReference>
<keyword evidence="5" id="KW-0378">Hydrolase</keyword>
<dbReference type="GO" id="GO:0005886">
    <property type="term" value="C:plasma membrane"/>
    <property type="evidence" value="ECO:0007669"/>
    <property type="project" value="TreeGrafter"/>
</dbReference>
<dbReference type="Pfam" id="PF01431">
    <property type="entry name" value="Peptidase_M13"/>
    <property type="match status" value="2"/>
</dbReference>
<feature type="domain" description="Peptidase M13 N-terminal" evidence="9">
    <location>
        <begin position="114"/>
        <end position="202"/>
    </location>
</feature>
<feature type="domain" description="Peptidase M13 C-terminal" evidence="8">
    <location>
        <begin position="626"/>
        <end position="725"/>
    </location>
</feature>
<dbReference type="SUPFAM" id="SSF55486">
    <property type="entry name" value="Metalloproteases ('zincins'), catalytic domain"/>
    <property type="match status" value="1"/>
</dbReference>
<evidence type="ECO:0000256" key="2">
    <source>
        <dbReference type="ARBA" id="ARBA00007357"/>
    </source>
</evidence>
<evidence type="ECO:0000256" key="3">
    <source>
        <dbReference type="ARBA" id="ARBA00022670"/>
    </source>
</evidence>
<dbReference type="GO" id="GO:0016485">
    <property type="term" value="P:protein processing"/>
    <property type="evidence" value="ECO:0007669"/>
    <property type="project" value="TreeGrafter"/>
</dbReference>
<dbReference type="Proteomes" id="UP000887574">
    <property type="component" value="Unplaced"/>
</dbReference>
<feature type="domain" description="Peptidase M13 N-terminal" evidence="9">
    <location>
        <begin position="204"/>
        <end position="476"/>
    </location>
</feature>
<dbReference type="PANTHER" id="PTHR11733:SF192">
    <property type="entry name" value="NEPRILYSIN-21"/>
    <property type="match status" value="1"/>
</dbReference>
<dbReference type="WBParaSite" id="jg12411">
    <property type="protein sequence ID" value="jg12411"/>
    <property type="gene ID" value="jg12411"/>
</dbReference>
<reference evidence="11" key="1">
    <citation type="submission" date="2022-11" db="UniProtKB">
        <authorList>
            <consortium name="WormBaseParasite"/>
        </authorList>
    </citation>
    <scope>IDENTIFICATION</scope>
</reference>
<proteinExistence type="inferred from homology"/>
<dbReference type="GO" id="GO:0004222">
    <property type="term" value="F:metalloendopeptidase activity"/>
    <property type="evidence" value="ECO:0007669"/>
    <property type="project" value="InterPro"/>
</dbReference>
<evidence type="ECO:0000313" key="10">
    <source>
        <dbReference type="Proteomes" id="UP000887574"/>
    </source>
</evidence>
<dbReference type="AlphaFoldDB" id="A0A915CTB1"/>
<evidence type="ECO:0000259" key="9">
    <source>
        <dbReference type="Pfam" id="PF05649"/>
    </source>
</evidence>
<dbReference type="Gene3D" id="3.40.390.10">
    <property type="entry name" value="Collagenase (Catalytic Domain)"/>
    <property type="match status" value="1"/>
</dbReference>
<dbReference type="Pfam" id="PF05649">
    <property type="entry name" value="Peptidase_M13_N"/>
    <property type="match status" value="2"/>
</dbReference>
<organism evidence="10 11">
    <name type="scientific">Ditylenchus dipsaci</name>
    <dbReference type="NCBI Taxonomy" id="166011"/>
    <lineage>
        <taxon>Eukaryota</taxon>
        <taxon>Metazoa</taxon>
        <taxon>Ecdysozoa</taxon>
        <taxon>Nematoda</taxon>
        <taxon>Chromadorea</taxon>
        <taxon>Rhabditida</taxon>
        <taxon>Tylenchina</taxon>
        <taxon>Tylenchomorpha</taxon>
        <taxon>Sphaerularioidea</taxon>
        <taxon>Anguinidae</taxon>
        <taxon>Anguininae</taxon>
        <taxon>Ditylenchus</taxon>
    </lineage>
</organism>
<evidence type="ECO:0000313" key="11">
    <source>
        <dbReference type="WBParaSite" id="jg12411"/>
    </source>
</evidence>
<comment type="similarity">
    <text evidence="2">Belongs to the peptidase M13 family.</text>
</comment>
<evidence type="ECO:0000256" key="4">
    <source>
        <dbReference type="ARBA" id="ARBA00022723"/>
    </source>
</evidence>
<comment type="cofactor">
    <cofactor evidence="1">
        <name>Zn(2+)</name>
        <dbReference type="ChEBI" id="CHEBI:29105"/>
    </cofactor>
</comment>
<dbReference type="PANTHER" id="PTHR11733">
    <property type="entry name" value="ZINC METALLOPROTEASE FAMILY M13 NEPRILYSIN-RELATED"/>
    <property type="match status" value="1"/>
</dbReference>
<name>A0A915CTB1_9BILA</name>
<evidence type="ECO:0000259" key="8">
    <source>
        <dbReference type="Pfam" id="PF01431"/>
    </source>
</evidence>
<evidence type="ECO:0000256" key="5">
    <source>
        <dbReference type="ARBA" id="ARBA00022801"/>
    </source>
</evidence>
<evidence type="ECO:0000256" key="7">
    <source>
        <dbReference type="ARBA" id="ARBA00023049"/>
    </source>
</evidence>